<dbReference type="GO" id="GO:0031297">
    <property type="term" value="P:replication fork processing"/>
    <property type="evidence" value="ECO:0007669"/>
    <property type="project" value="TreeGrafter"/>
</dbReference>
<evidence type="ECO:0000256" key="4">
    <source>
        <dbReference type="ARBA" id="ARBA00023125"/>
    </source>
</evidence>
<evidence type="ECO:0008006" key="10">
    <source>
        <dbReference type="Google" id="ProtNLM"/>
    </source>
</evidence>
<dbReference type="AlphaFoldDB" id="A0A8K1FSI2"/>
<dbReference type="Pfam" id="PF09415">
    <property type="entry name" value="CENP-X"/>
    <property type="match status" value="1"/>
</dbReference>
<dbReference type="Proteomes" id="UP000794436">
    <property type="component" value="Unassembled WGS sequence"/>
</dbReference>
<evidence type="ECO:0000256" key="6">
    <source>
        <dbReference type="ARBA" id="ARBA00023242"/>
    </source>
</evidence>
<comment type="subcellular location">
    <subcellularLocation>
        <location evidence="1">Nucleus</location>
    </subcellularLocation>
</comment>
<dbReference type="GO" id="GO:0071821">
    <property type="term" value="C:FANCM-MHF complex"/>
    <property type="evidence" value="ECO:0007669"/>
    <property type="project" value="TreeGrafter"/>
</dbReference>
<dbReference type="GO" id="GO:0006281">
    <property type="term" value="P:DNA repair"/>
    <property type="evidence" value="ECO:0007669"/>
    <property type="project" value="UniProtKB-KW"/>
</dbReference>
<evidence type="ECO:0000313" key="9">
    <source>
        <dbReference type="Proteomes" id="UP000794436"/>
    </source>
</evidence>
<evidence type="ECO:0000256" key="1">
    <source>
        <dbReference type="ARBA" id="ARBA00004123"/>
    </source>
</evidence>
<dbReference type="GO" id="GO:0046982">
    <property type="term" value="F:protein heterodimerization activity"/>
    <property type="evidence" value="ECO:0007669"/>
    <property type="project" value="InterPro"/>
</dbReference>
<dbReference type="InterPro" id="IPR018552">
    <property type="entry name" value="CENP-X"/>
</dbReference>
<keyword evidence="6" id="KW-0539">Nucleus</keyword>
<evidence type="ECO:0000256" key="5">
    <source>
        <dbReference type="ARBA" id="ARBA00023204"/>
    </source>
</evidence>
<dbReference type="GO" id="GO:0051382">
    <property type="term" value="P:kinetochore assembly"/>
    <property type="evidence" value="ECO:0007669"/>
    <property type="project" value="InterPro"/>
</dbReference>
<proteinExistence type="inferred from homology"/>
<dbReference type="InterPro" id="IPR009072">
    <property type="entry name" value="Histone-fold"/>
</dbReference>
<dbReference type="OrthoDB" id="2500381at2759"/>
<dbReference type="SUPFAM" id="SSF47113">
    <property type="entry name" value="Histone-fold"/>
    <property type="match status" value="1"/>
</dbReference>
<sequence>MAIKPSLVEHIFRRVWVAQRGALDAEEKQREEDESDDGSVDEVESAGNGRAHTPQRVTKINADALKMSSEFLRLFIIEALRRAQMEAMVDDSATIEPHHVEQVLAQLLLDF</sequence>
<evidence type="ECO:0000256" key="7">
    <source>
        <dbReference type="SAM" id="MobiDB-lite"/>
    </source>
</evidence>
<protein>
    <recommendedName>
        <fullName evidence="10">Centromere protein X</fullName>
    </recommendedName>
</protein>
<keyword evidence="4" id="KW-0238">DNA-binding</keyword>
<dbReference type="PANTHER" id="PTHR28680">
    <property type="entry name" value="CENTROMERE PROTEIN X"/>
    <property type="match status" value="1"/>
</dbReference>
<dbReference type="GO" id="GO:0003677">
    <property type="term" value="F:DNA binding"/>
    <property type="evidence" value="ECO:0007669"/>
    <property type="project" value="UniProtKB-KW"/>
</dbReference>
<name>A0A8K1FSI2_PYTOL</name>
<organism evidence="8 9">
    <name type="scientific">Pythium oligandrum</name>
    <name type="common">Mycoparasitic fungus</name>
    <dbReference type="NCBI Taxonomy" id="41045"/>
    <lineage>
        <taxon>Eukaryota</taxon>
        <taxon>Sar</taxon>
        <taxon>Stramenopiles</taxon>
        <taxon>Oomycota</taxon>
        <taxon>Peronosporomycetes</taxon>
        <taxon>Pythiales</taxon>
        <taxon>Pythiaceae</taxon>
        <taxon>Pythium</taxon>
    </lineage>
</organism>
<gene>
    <name evidence="8" type="ORF">Poli38472_006046</name>
</gene>
<feature type="region of interest" description="Disordered" evidence="7">
    <location>
        <begin position="23"/>
        <end position="57"/>
    </location>
</feature>
<dbReference type="PANTHER" id="PTHR28680:SF1">
    <property type="entry name" value="CENTROMERE PROTEIN X"/>
    <property type="match status" value="1"/>
</dbReference>
<comment type="caution">
    <text evidence="8">The sequence shown here is derived from an EMBL/GenBank/DDBJ whole genome shotgun (WGS) entry which is preliminary data.</text>
</comment>
<comment type="similarity">
    <text evidence="2">Belongs to the CENP-X/MHF2 family.</text>
</comment>
<reference evidence="8" key="1">
    <citation type="submission" date="2019-03" db="EMBL/GenBank/DDBJ databases">
        <title>Long read genome sequence of the mycoparasitic Pythium oligandrum ATCC 38472 isolated from sugarbeet rhizosphere.</title>
        <authorList>
            <person name="Gaulin E."/>
        </authorList>
    </citation>
    <scope>NUCLEOTIDE SEQUENCE</scope>
    <source>
        <strain evidence="8">ATCC 38472_TT</strain>
    </source>
</reference>
<dbReference type="Gene3D" id="6.10.130.30">
    <property type="match status" value="1"/>
</dbReference>
<dbReference type="EMBL" id="SPLM01000002">
    <property type="protein sequence ID" value="TMW68578.1"/>
    <property type="molecule type" value="Genomic_DNA"/>
</dbReference>
<dbReference type="CDD" id="cd22921">
    <property type="entry name" value="HFD_CENP-X"/>
    <property type="match status" value="1"/>
</dbReference>
<feature type="compositionally biased region" description="Acidic residues" evidence="7">
    <location>
        <begin position="32"/>
        <end position="44"/>
    </location>
</feature>
<evidence type="ECO:0000256" key="3">
    <source>
        <dbReference type="ARBA" id="ARBA00022763"/>
    </source>
</evidence>
<keyword evidence="9" id="KW-1185">Reference proteome</keyword>
<accession>A0A8K1FSI2</accession>
<evidence type="ECO:0000313" key="8">
    <source>
        <dbReference type="EMBL" id="TMW68578.1"/>
    </source>
</evidence>
<keyword evidence="5" id="KW-0234">DNA repair</keyword>
<evidence type="ECO:0000256" key="2">
    <source>
        <dbReference type="ARBA" id="ARBA00009359"/>
    </source>
</evidence>
<dbReference type="GO" id="GO:0000712">
    <property type="term" value="P:resolution of meiotic recombination intermediates"/>
    <property type="evidence" value="ECO:0007669"/>
    <property type="project" value="TreeGrafter"/>
</dbReference>
<keyword evidence="3" id="KW-0227">DNA damage</keyword>